<protein>
    <submittedName>
        <fullName evidence="1">Selenium cofactor biosynthesis protein YqeC</fullName>
    </submittedName>
</protein>
<comment type="caution">
    <text evidence="1">The sequence shown here is derived from an EMBL/GenBank/DDBJ whole genome shotgun (WGS) entry which is preliminary data.</text>
</comment>
<sequence>MPIENGFPFLTEKGHIVSLVGGGGKTTLMYSMAAHCVRKNWHVLVTTTTHIMRPPGTVWAQTDADLFRLWEHGSYAVAGTAAPGGKMTAPPQKQLEHWIQLADIVLIEADGSRRMPCKAPAAHEPVLLPQCDIVLAVAGISALGESLEKGCFRAELAQQILRVPGNTVLTPTLLAKLLVSESGGKKAVGVRSFYAVLNQVDTEEQAVLARQTADILKKRYSVPCILTHFEKGERA</sequence>
<organism evidence="1 2">
    <name type="scientific">Faecalibacterium wellingii</name>
    <dbReference type="NCBI Taxonomy" id="2929491"/>
    <lineage>
        <taxon>Bacteria</taxon>
        <taxon>Bacillati</taxon>
        <taxon>Bacillota</taxon>
        <taxon>Clostridia</taxon>
        <taxon>Eubacteriales</taxon>
        <taxon>Oscillospiraceae</taxon>
        <taxon>Faecalibacterium</taxon>
    </lineage>
</organism>
<dbReference type="EMBL" id="JBBFGL010000002">
    <property type="protein sequence ID" value="MEJ5195184.1"/>
    <property type="molecule type" value="Genomic_DNA"/>
</dbReference>
<dbReference type="Gene3D" id="3.40.50.300">
    <property type="entry name" value="P-loop containing nucleotide triphosphate hydrolases"/>
    <property type="match status" value="1"/>
</dbReference>
<dbReference type="InterPro" id="IPR017587">
    <property type="entry name" value="YqeC"/>
</dbReference>
<proteinExistence type="predicted"/>
<dbReference type="InterPro" id="IPR027417">
    <property type="entry name" value="P-loop_NTPase"/>
</dbReference>
<accession>A0AB35Y1S3</accession>
<evidence type="ECO:0000313" key="2">
    <source>
        <dbReference type="Proteomes" id="UP001373196"/>
    </source>
</evidence>
<dbReference type="Proteomes" id="UP001373196">
    <property type="component" value="Unassembled WGS sequence"/>
</dbReference>
<dbReference type="SUPFAM" id="SSF52540">
    <property type="entry name" value="P-loop containing nucleoside triphosphate hydrolases"/>
    <property type="match status" value="1"/>
</dbReference>
<gene>
    <name evidence="1" type="primary">yqeC</name>
    <name evidence="1" type="ORF">WF834_03170</name>
</gene>
<reference evidence="1" key="1">
    <citation type="submission" date="2024-03" db="EMBL/GenBank/DDBJ databases">
        <authorList>
            <person name="Plomp N."/>
            <person name="Harmsen H.J."/>
        </authorList>
    </citation>
    <scope>NUCLEOTIDE SEQUENCE</scope>
    <source>
        <strain evidence="1">HTF-128</strain>
    </source>
</reference>
<dbReference type="AlphaFoldDB" id="A0AB35Y1S3"/>
<dbReference type="Pfam" id="PF19842">
    <property type="entry name" value="YqeC"/>
    <property type="match status" value="1"/>
</dbReference>
<name>A0AB35Y1S3_9FIRM</name>
<evidence type="ECO:0000313" key="1">
    <source>
        <dbReference type="EMBL" id="MEJ5195184.1"/>
    </source>
</evidence>
<dbReference type="NCBIfam" id="TIGR03172">
    <property type="entry name" value="selenium cofactor biosynthesis protein YqeC"/>
    <property type="match status" value="1"/>
</dbReference>
<dbReference type="RefSeq" id="WP_339394863.1">
    <property type="nucleotide sequence ID" value="NZ_JBBFGL010000002.1"/>
</dbReference>